<gene>
    <name evidence="3" type="ORF">A2786_00720</name>
</gene>
<comment type="caution">
    <text evidence="3">The sequence shown here is derived from an EMBL/GenBank/DDBJ whole genome shotgun (WGS) entry which is preliminary data.</text>
</comment>
<evidence type="ECO:0000313" key="3">
    <source>
        <dbReference type="EMBL" id="OGY17832.1"/>
    </source>
</evidence>
<feature type="region of interest" description="Disordered" evidence="1">
    <location>
        <begin position="68"/>
        <end position="133"/>
    </location>
</feature>
<evidence type="ECO:0000313" key="4">
    <source>
        <dbReference type="Proteomes" id="UP000179233"/>
    </source>
</evidence>
<feature type="compositionally biased region" description="Low complexity" evidence="1">
    <location>
        <begin position="7"/>
        <end position="28"/>
    </location>
</feature>
<reference evidence="3 4" key="1">
    <citation type="journal article" date="2016" name="Nat. Commun.">
        <title>Thousands of microbial genomes shed light on interconnected biogeochemical processes in an aquifer system.</title>
        <authorList>
            <person name="Anantharaman K."/>
            <person name="Brown C.T."/>
            <person name="Hug L.A."/>
            <person name="Sharon I."/>
            <person name="Castelle C.J."/>
            <person name="Probst A.J."/>
            <person name="Thomas B.C."/>
            <person name="Singh A."/>
            <person name="Wilkins M.J."/>
            <person name="Karaoz U."/>
            <person name="Brodie E.L."/>
            <person name="Williams K.H."/>
            <person name="Hubbard S.S."/>
            <person name="Banfield J.F."/>
        </authorList>
    </citation>
    <scope>NUCLEOTIDE SEQUENCE [LARGE SCALE GENOMIC DNA]</scope>
</reference>
<name>A0A1G1VR11_9BACT</name>
<feature type="compositionally biased region" description="Basic and acidic residues" evidence="1">
    <location>
        <begin position="124"/>
        <end position="133"/>
    </location>
</feature>
<protein>
    <submittedName>
        <fullName evidence="3">Uncharacterized protein</fullName>
    </submittedName>
</protein>
<accession>A0A1G1VR11</accession>
<feature type="compositionally biased region" description="Polar residues" evidence="1">
    <location>
        <begin position="76"/>
        <end position="101"/>
    </location>
</feature>
<dbReference type="EMBL" id="MHCJ01000006">
    <property type="protein sequence ID" value="OGY17832.1"/>
    <property type="molecule type" value="Genomic_DNA"/>
</dbReference>
<sequence>MAEETPMEPAEQPAPEAAQPSQPEAVVTPPAPAPSPAAEGGGRRIGLIVALVLVLAIGAVVAGFLSSRRAGKSEVGQGSETPPVTQEDTMTTEYGQQSASDEVSAIESDLSSTSFDGIDQEMTEIDKELSKEE</sequence>
<evidence type="ECO:0000256" key="1">
    <source>
        <dbReference type="SAM" id="MobiDB-lite"/>
    </source>
</evidence>
<proteinExistence type="predicted"/>
<dbReference type="Proteomes" id="UP000179233">
    <property type="component" value="Unassembled WGS sequence"/>
</dbReference>
<dbReference type="AlphaFoldDB" id="A0A1G1VR11"/>
<evidence type="ECO:0000256" key="2">
    <source>
        <dbReference type="SAM" id="Phobius"/>
    </source>
</evidence>
<keyword evidence="2" id="KW-1133">Transmembrane helix</keyword>
<organism evidence="3 4">
    <name type="scientific">Candidatus Chisholmbacteria bacterium RIFCSPHIGHO2_01_FULL_52_32</name>
    <dbReference type="NCBI Taxonomy" id="1797591"/>
    <lineage>
        <taxon>Bacteria</taxon>
        <taxon>Candidatus Chisholmiibacteriota</taxon>
    </lineage>
</organism>
<feature type="region of interest" description="Disordered" evidence="1">
    <location>
        <begin position="1"/>
        <end position="41"/>
    </location>
</feature>
<feature type="transmembrane region" description="Helical" evidence="2">
    <location>
        <begin position="45"/>
        <end position="65"/>
    </location>
</feature>
<keyword evidence="2" id="KW-0472">Membrane</keyword>
<keyword evidence="2" id="KW-0812">Transmembrane</keyword>